<gene>
    <name evidence="2" type="ORF">LOC71_19475</name>
</gene>
<comment type="caution">
    <text evidence="2">The sequence shown here is derived from an EMBL/GenBank/DDBJ whole genome shotgun (WGS) entry which is preliminary data.</text>
</comment>
<dbReference type="InterPro" id="IPR000361">
    <property type="entry name" value="ATAP_core_dom"/>
</dbReference>
<feature type="domain" description="Core" evidence="1">
    <location>
        <begin position="34"/>
        <end position="132"/>
    </location>
</feature>
<dbReference type="RefSeq" id="WP_230276192.1">
    <property type="nucleotide sequence ID" value="NZ_JAJKFW010000054.1"/>
</dbReference>
<sequence>MRMIVVATCCLFIGCDASSESDDTEEKQLANEVITLTEAAEASLSEFMASDPPAELLEMSVDFDDPTTCTGYRYNLSLASELPNDEFVFAQSRGVDIAIAKSSLEFVRGTTIDWIPLGDGQEGFYFHNPNSDAPMPDHVRGYYDSIEADSNSDTTNFQH</sequence>
<proteinExistence type="predicted"/>
<dbReference type="Proteomes" id="UP001430306">
    <property type="component" value="Unassembled WGS sequence"/>
</dbReference>
<dbReference type="Pfam" id="PF01521">
    <property type="entry name" value="Fe-S_biosyn"/>
    <property type="match status" value="1"/>
</dbReference>
<dbReference type="EMBL" id="JAJKFW010000054">
    <property type="protein sequence ID" value="MCC9644458.1"/>
    <property type="molecule type" value="Genomic_DNA"/>
</dbReference>
<dbReference type="InterPro" id="IPR035903">
    <property type="entry name" value="HesB-like_dom_sf"/>
</dbReference>
<evidence type="ECO:0000259" key="1">
    <source>
        <dbReference type="Pfam" id="PF01521"/>
    </source>
</evidence>
<accession>A0ABS8NNT8</accession>
<protein>
    <recommendedName>
        <fullName evidence="1">Core domain-containing protein</fullName>
    </recommendedName>
</protein>
<dbReference type="Gene3D" id="2.60.300.12">
    <property type="entry name" value="HesB-like domain"/>
    <property type="match status" value="1"/>
</dbReference>
<name>A0ABS8NNT8_9BACT</name>
<organism evidence="2 3">
    <name type="scientific">Rhodopirellula halodulae</name>
    <dbReference type="NCBI Taxonomy" id="2894198"/>
    <lineage>
        <taxon>Bacteria</taxon>
        <taxon>Pseudomonadati</taxon>
        <taxon>Planctomycetota</taxon>
        <taxon>Planctomycetia</taxon>
        <taxon>Pirellulales</taxon>
        <taxon>Pirellulaceae</taxon>
        <taxon>Rhodopirellula</taxon>
    </lineage>
</organism>
<dbReference type="SUPFAM" id="SSF89360">
    <property type="entry name" value="HesB-like domain"/>
    <property type="match status" value="1"/>
</dbReference>
<dbReference type="PROSITE" id="PS51257">
    <property type="entry name" value="PROKAR_LIPOPROTEIN"/>
    <property type="match status" value="1"/>
</dbReference>
<evidence type="ECO:0000313" key="2">
    <source>
        <dbReference type="EMBL" id="MCC9644458.1"/>
    </source>
</evidence>
<keyword evidence="3" id="KW-1185">Reference proteome</keyword>
<evidence type="ECO:0000313" key="3">
    <source>
        <dbReference type="Proteomes" id="UP001430306"/>
    </source>
</evidence>
<reference evidence="2" key="1">
    <citation type="submission" date="2021-11" db="EMBL/GenBank/DDBJ databases">
        <title>Genome sequence.</title>
        <authorList>
            <person name="Sun Q."/>
        </authorList>
    </citation>
    <scope>NUCLEOTIDE SEQUENCE</scope>
    <source>
        <strain evidence="2">JC740</strain>
    </source>
</reference>